<dbReference type="InParanoid" id="O18467"/>
<dbReference type="STRING" id="6412.O18467"/>
<evidence type="ECO:0000313" key="12">
    <source>
        <dbReference type="EMBL" id="ESO03227.1"/>
    </source>
</evidence>
<dbReference type="CTD" id="20210246"/>
<dbReference type="GO" id="GO:0008270">
    <property type="term" value="F:zinc ion binding"/>
    <property type="evidence" value="ECO:0007669"/>
    <property type="project" value="UniProtKB-KW"/>
</dbReference>
<evidence type="ECO:0000313" key="14">
    <source>
        <dbReference type="Proteomes" id="UP000015101"/>
    </source>
</evidence>
<feature type="compositionally biased region" description="Low complexity" evidence="9">
    <location>
        <begin position="86"/>
        <end position="99"/>
    </location>
</feature>
<dbReference type="EMBL" id="AMQM01004816">
    <property type="status" value="NOT_ANNOTATED_CDS"/>
    <property type="molecule type" value="Genomic_DNA"/>
</dbReference>
<dbReference type="PANTHER" id="PTHR12887">
    <property type="entry name" value="NANOS PROTEIN"/>
    <property type="match status" value="1"/>
</dbReference>
<evidence type="ECO:0000256" key="7">
    <source>
        <dbReference type="ARBA" id="ARBA00022884"/>
    </source>
</evidence>
<evidence type="ECO:0000256" key="5">
    <source>
        <dbReference type="ARBA" id="ARBA00022833"/>
    </source>
</evidence>
<name>O18467_HELRO</name>
<dbReference type="InterPro" id="IPR038129">
    <property type="entry name" value="Nanos_sf"/>
</dbReference>
<dbReference type="GO" id="GO:0017148">
    <property type="term" value="P:negative regulation of translation"/>
    <property type="evidence" value="ECO:0000318"/>
    <property type="project" value="GO_Central"/>
</dbReference>
<reference evidence="13" key="4">
    <citation type="submission" date="2015-06" db="UniProtKB">
        <authorList>
            <consortium name="EnsemblMetazoa"/>
        </authorList>
    </citation>
    <scope>IDENTIFICATION</scope>
</reference>
<gene>
    <name evidence="11" type="primary">Hro-nos</name>
    <name evidence="13" type="synonym">20210246</name>
    <name evidence="12" type="ORF">HELRODRAFT_185675</name>
</gene>
<dbReference type="Gene3D" id="4.10.60.30">
    <property type="entry name" value="Nanos, RNA-binding domain"/>
    <property type="match status" value="1"/>
</dbReference>
<protein>
    <submittedName>
        <fullName evidence="11 13">Hro-nos</fullName>
    </submittedName>
</protein>
<dbReference type="Proteomes" id="UP000015101">
    <property type="component" value="Unassembled WGS sequence"/>
</dbReference>
<proteinExistence type="inferred from homology"/>
<evidence type="ECO:0000256" key="8">
    <source>
        <dbReference type="PROSITE-ProRule" id="PRU00855"/>
    </source>
</evidence>
<evidence type="ECO:0000256" key="6">
    <source>
        <dbReference type="ARBA" id="ARBA00022845"/>
    </source>
</evidence>
<dbReference type="InterPro" id="IPR024161">
    <property type="entry name" value="Znf_nanos-typ"/>
</dbReference>
<feature type="compositionally biased region" description="Acidic residues" evidence="9">
    <location>
        <begin position="47"/>
        <end position="56"/>
    </location>
</feature>
<dbReference type="InterPro" id="IPR008705">
    <property type="entry name" value="Nanos/Xcar2"/>
</dbReference>
<dbReference type="GO" id="GO:0048477">
    <property type="term" value="P:oogenesis"/>
    <property type="evidence" value="ECO:0000318"/>
    <property type="project" value="GO_Central"/>
</dbReference>
<dbReference type="OrthoDB" id="10010129at2759"/>
<reference evidence="12 14" key="3">
    <citation type="journal article" date="2013" name="Nature">
        <title>Insights into bilaterian evolution from three spiralian genomes.</title>
        <authorList>
            <person name="Simakov O."/>
            <person name="Marletaz F."/>
            <person name="Cho S.J."/>
            <person name="Edsinger-Gonzales E."/>
            <person name="Havlak P."/>
            <person name="Hellsten U."/>
            <person name="Kuo D.H."/>
            <person name="Larsson T."/>
            <person name="Lv J."/>
            <person name="Arendt D."/>
            <person name="Savage R."/>
            <person name="Osoegawa K."/>
            <person name="de Jong P."/>
            <person name="Grimwood J."/>
            <person name="Chapman J.A."/>
            <person name="Shapiro H."/>
            <person name="Aerts A."/>
            <person name="Otillar R.P."/>
            <person name="Terry A.Y."/>
            <person name="Boore J.L."/>
            <person name="Grigoriev I.V."/>
            <person name="Lindberg D.R."/>
            <person name="Seaver E.C."/>
            <person name="Weisblat D.A."/>
            <person name="Putnam N.H."/>
            <person name="Rokhsar D.S."/>
        </authorList>
    </citation>
    <scope>NUCLEOTIDE SEQUENCE</scope>
</reference>
<keyword evidence="2" id="KW-0963">Cytoplasm</keyword>
<keyword evidence="7 8" id="KW-0694">RNA-binding</keyword>
<evidence type="ECO:0000256" key="4">
    <source>
        <dbReference type="ARBA" id="ARBA00022771"/>
    </source>
</evidence>
<dbReference type="EMBL" id="U85192">
    <property type="protein sequence ID" value="AAB63111.1"/>
    <property type="molecule type" value="Genomic_DNA"/>
</dbReference>
<comment type="subcellular location">
    <subcellularLocation>
        <location evidence="1">Cytoplasm</location>
    </subcellularLocation>
</comment>
<organism evidence="11">
    <name type="scientific">Helobdella robusta</name>
    <name type="common">Californian leech</name>
    <dbReference type="NCBI Taxonomy" id="6412"/>
    <lineage>
        <taxon>Eukaryota</taxon>
        <taxon>Metazoa</taxon>
        <taxon>Spiralia</taxon>
        <taxon>Lophotrochozoa</taxon>
        <taxon>Annelida</taxon>
        <taxon>Clitellata</taxon>
        <taxon>Hirudinea</taxon>
        <taxon>Rhynchobdellida</taxon>
        <taxon>Glossiphoniidae</taxon>
        <taxon>Helobdella</taxon>
    </lineage>
</organism>
<dbReference type="GO" id="GO:0003729">
    <property type="term" value="F:mRNA binding"/>
    <property type="evidence" value="ECO:0000318"/>
    <property type="project" value="GO_Central"/>
</dbReference>
<dbReference type="GeneID" id="20210246"/>
<dbReference type="RefSeq" id="XP_009018920.1">
    <property type="nucleotide sequence ID" value="XM_009020672.1"/>
</dbReference>
<dbReference type="AlphaFoldDB" id="O18467"/>
<accession>O18467</accession>
<feature type="domain" description="Nanos-type" evidence="10">
    <location>
        <begin position="153"/>
        <end position="207"/>
    </location>
</feature>
<keyword evidence="14" id="KW-1185">Reference proteome</keyword>
<keyword evidence="6 8" id="KW-0810">Translation regulation</keyword>
<dbReference type="Pfam" id="PF05741">
    <property type="entry name" value="zf-nanos"/>
    <property type="match status" value="1"/>
</dbReference>
<dbReference type="PROSITE" id="PS51522">
    <property type="entry name" value="ZF_NANOS"/>
    <property type="match status" value="1"/>
</dbReference>
<sequence length="248" mass="27522">MSSTSSRGLSLSLPVDSDELGLRTLGNFYAPHLNYDIERLFLRPDSPESDEPSQEDGEGKSVWKEFEKNGQDAELDELDRLFRGMNNNKSSVPSVSNDSGLESHSSTPISGVQQIFDTMLSSVNILEILKERERLHQRTKHKTKGKSGEPALVCVFCRNNKEPECVANSHLVKDEKGQVTCPILYIYTCPICGATGKAAHTIKYCPYNTGERFYVPPLTRKTGNRSQDNVGPVRSSFGVSICDNDDSQ</sequence>
<evidence type="ECO:0000313" key="11">
    <source>
        <dbReference type="EMBL" id="AAB63111.1"/>
    </source>
</evidence>
<comment type="similarity">
    <text evidence="8">Belongs to the nanos family.</text>
</comment>
<evidence type="ECO:0000256" key="9">
    <source>
        <dbReference type="SAM" id="MobiDB-lite"/>
    </source>
</evidence>
<evidence type="ECO:0000313" key="13">
    <source>
        <dbReference type="EnsemblMetazoa" id="HelroP185675"/>
    </source>
</evidence>
<dbReference type="HOGENOM" id="CLU_1121136_0_0_1"/>
<dbReference type="KEGG" id="hro:HELRODRAFT_185675"/>
<feature type="region of interest" description="Disordered" evidence="9">
    <location>
        <begin position="43"/>
        <end position="62"/>
    </location>
</feature>
<feature type="region of interest" description="Disordered" evidence="9">
    <location>
        <begin position="86"/>
        <end position="108"/>
    </location>
</feature>
<dbReference type="EnsemblMetazoa" id="HelroT185675">
    <property type="protein sequence ID" value="HelroP185675"/>
    <property type="gene ID" value="HelroG185675"/>
</dbReference>
<dbReference type="GO" id="GO:0048471">
    <property type="term" value="C:perinuclear region of cytoplasm"/>
    <property type="evidence" value="ECO:0000318"/>
    <property type="project" value="GO_Central"/>
</dbReference>
<dbReference type="eggNOG" id="KOG4602">
    <property type="taxonomic scope" value="Eukaryota"/>
</dbReference>
<evidence type="ECO:0000259" key="10">
    <source>
        <dbReference type="PROSITE" id="PS51522"/>
    </source>
</evidence>
<keyword evidence="4 8" id="KW-0863">Zinc-finger</keyword>
<keyword evidence="3" id="KW-0479">Metal-binding</keyword>
<evidence type="ECO:0000256" key="2">
    <source>
        <dbReference type="ARBA" id="ARBA00022490"/>
    </source>
</evidence>
<reference evidence="14" key="2">
    <citation type="submission" date="2012-12" db="EMBL/GenBank/DDBJ databases">
        <authorList>
            <person name="Hellsten U."/>
            <person name="Grimwood J."/>
            <person name="Chapman J.A."/>
            <person name="Shapiro H."/>
            <person name="Aerts A."/>
            <person name="Otillar R.P."/>
            <person name="Terry A.Y."/>
            <person name="Boore J.L."/>
            <person name="Simakov O."/>
            <person name="Marletaz F."/>
            <person name="Cho S.-J."/>
            <person name="Edsinger-Gonzales E."/>
            <person name="Havlak P."/>
            <person name="Kuo D.-H."/>
            <person name="Larsson T."/>
            <person name="Lv J."/>
            <person name="Arendt D."/>
            <person name="Savage R."/>
            <person name="Osoegawa K."/>
            <person name="de Jong P."/>
            <person name="Lindberg D.R."/>
            <person name="Seaver E.C."/>
            <person name="Weisblat D.A."/>
            <person name="Putnam N.H."/>
            <person name="Grigoriev I.V."/>
            <person name="Rokhsar D.S."/>
        </authorList>
    </citation>
    <scope>NUCLEOTIDE SEQUENCE</scope>
</reference>
<keyword evidence="5" id="KW-0862">Zinc</keyword>
<evidence type="ECO:0000256" key="3">
    <source>
        <dbReference type="ARBA" id="ARBA00022723"/>
    </source>
</evidence>
<reference evidence="11" key="1">
    <citation type="journal article" date="1997" name="Development">
        <title>A nanos homolog in leech.</title>
        <authorList>
            <person name="Pilon M."/>
            <person name="Weisblat D.A."/>
        </authorList>
    </citation>
    <scope>NUCLEOTIDE SEQUENCE</scope>
</reference>
<dbReference type="EMBL" id="KB096676">
    <property type="protein sequence ID" value="ESO03227.1"/>
    <property type="molecule type" value="Genomic_DNA"/>
</dbReference>
<evidence type="ECO:0000256" key="1">
    <source>
        <dbReference type="ARBA" id="ARBA00004496"/>
    </source>
</evidence>